<dbReference type="Proteomes" id="UP000179102">
    <property type="component" value="Unassembled WGS sequence"/>
</dbReference>
<dbReference type="FunFam" id="2.40.50.140:FF:000165">
    <property type="entry name" value="Chaperone CsaA"/>
    <property type="match status" value="1"/>
</dbReference>
<evidence type="ECO:0000313" key="6">
    <source>
        <dbReference type="Proteomes" id="UP000179102"/>
    </source>
</evidence>
<dbReference type="Pfam" id="PF01588">
    <property type="entry name" value="tRNA_bind"/>
    <property type="match status" value="1"/>
</dbReference>
<gene>
    <name evidence="5" type="ORF">A2870_00065</name>
</gene>
<name>A0A1F5G671_9BACT</name>
<dbReference type="NCBIfam" id="TIGR02222">
    <property type="entry name" value="chap_CsaA"/>
    <property type="match status" value="1"/>
</dbReference>
<dbReference type="STRING" id="1797711.A2870_00065"/>
<dbReference type="InterPro" id="IPR051270">
    <property type="entry name" value="Tyrosine-tRNA_ligase_regulator"/>
</dbReference>
<protein>
    <submittedName>
        <fullName evidence="5">tRNA-binding protein</fullName>
    </submittedName>
</protein>
<evidence type="ECO:0000256" key="1">
    <source>
        <dbReference type="ARBA" id="ARBA00022555"/>
    </source>
</evidence>
<dbReference type="NCBIfam" id="NF007495">
    <property type="entry name" value="PRK10089.1-4"/>
    <property type="match status" value="1"/>
</dbReference>
<reference evidence="5 6" key="1">
    <citation type="journal article" date="2016" name="Nat. Commun.">
        <title>Thousands of microbial genomes shed light on interconnected biogeochemical processes in an aquifer system.</title>
        <authorList>
            <person name="Anantharaman K."/>
            <person name="Brown C.T."/>
            <person name="Hug L.A."/>
            <person name="Sharon I."/>
            <person name="Castelle C.J."/>
            <person name="Probst A.J."/>
            <person name="Thomas B.C."/>
            <person name="Singh A."/>
            <person name="Wilkins M.J."/>
            <person name="Karaoz U."/>
            <person name="Brodie E.L."/>
            <person name="Williams K.H."/>
            <person name="Hubbard S.S."/>
            <person name="Banfield J.F."/>
        </authorList>
    </citation>
    <scope>NUCLEOTIDE SEQUENCE [LARGE SCALE GENOMIC DNA]</scope>
</reference>
<dbReference type="PANTHER" id="PTHR11586">
    <property type="entry name" value="TRNA-AMINOACYLATION COFACTOR ARC1 FAMILY MEMBER"/>
    <property type="match status" value="1"/>
</dbReference>
<dbReference type="CDD" id="cd02798">
    <property type="entry name" value="tRNA_bind_CsaA"/>
    <property type="match status" value="1"/>
</dbReference>
<dbReference type="GO" id="GO:0000049">
    <property type="term" value="F:tRNA binding"/>
    <property type="evidence" value="ECO:0007669"/>
    <property type="project" value="UniProtKB-UniRule"/>
</dbReference>
<evidence type="ECO:0000313" key="5">
    <source>
        <dbReference type="EMBL" id="OGD87314.1"/>
    </source>
</evidence>
<dbReference type="SUPFAM" id="SSF50249">
    <property type="entry name" value="Nucleic acid-binding proteins"/>
    <property type="match status" value="1"/>
</dbReference>
<evidence type="ECO:0000256" key="2">
    <source>
        <dbReference type="ARBA" id="ARBA00022884"/>
    </source>
</evidence>
<proteinExistence type="predicted"/>
<dbReference type="PROSITE" id="PS50886">
    <property type="entry name" value="TRBD"/>
    <property type="match status" value="1"/>
</dbReference>
<comment type="caution">
    <text evidence="5">The sequence shown here is derived from an EMBL/GenBank/DDBJ whole genome shotgun (WGS) entry which is preliminary data.</text>
</comment>
<dbReference type="InterPro" id="IPR008231">
    <property type="entry name" value="CsaA"/>
</dbReference>
<evidence type="ECO:0000256" key="3">
    <source>
        <dbReference type="PROSITE-ProRule" id="PRU00209"/>
    </source>
</evidence>
<dbReference type="InterPro" id="IPR012340">
    <property type="entry name" value="NA-bd_OB-fold"/>
</dbReference>
<accession>A0A1F5G671</accession>
<dbReference type="PANTHER" id="PTHR11586:SF37">
    <property type="entry name" value="TRNA-BINDING DOMAIN-CONTAINING PROTEIN"/>
    <property type="match status" value="1"/>
</dbReference>
<evidence type="ECO:0000259" key="4">
    <source>
        <dbReference type="PROSITE" id="PS50886"/>
    </source>
</evidence>
<dbReference type="InterPro" id="IPR002547">
    <property type="entry name" value="tRNA-bd_dom"/>
</dbReference>
<keyword evidence="1 3" id="KW-0820">tRNA-binding</keyword>
<sequence>MVTIDDFQKLDIRVGKIVKVEDFPEARKPSYKLTIDFGDEIGTKHSSAQLVDLYTKKELEGKLVLGVVNLEPRQIGPYVSEVLTIGVPNDDHHCILVVPDKDAKEGVRLY</sequence>
<dbReference type="EMBL" id="MFAZ01000016">
    <property type="protein sequence ID" value="OGD87314.1"/>
    <property type="molecule type" value="Genomic_DNA"/>
</dbReference>
<dbReference type="AlphaFoldDB" id="A0A1F5G671"/>
<keyword evidence="2 3" id="KW-0694">RNA-binding</keyword>
<dbReference type="Gene3D" id="2.40.50.140">
    <property type="entry name" value="Nucleic acid-binding proteins"/>
    <property type="match status" value="1"/>
</dbReference>
<feature type="domain" description="TRNA-binding" evidence="4">
    <location>
        <begin position="6"/>
        <end position="110"/>
    </location>
</feature>
<organism evidence="5 6">
    <name type="scientific">Candidatus Curtissbacteria bacterium RIFCSPHIGHO2_01_FULL_41_11</name>
    <dbReference type="NCBI Taxonomy" id="1797711"/>
    <lineage>
        <taxon>Bacteria</taxon>
        <taxon>Candidatus Curtissiibacteriota</taxon>
    </lineage>
</organism>
<dbReference type="NCBIfam" id="NF007494">
    <property type="entry name" value="PRK10089.1-3"/>
    <property type="match status" value="1"/>
</dbReference>